<comment type="caution">
    <text evidence="1">The sequence shown here is derived from an EMBL/GenBank/DDBJ whole genome shotgun (WGS) entry which is preliminary data.</text>
</comment>
<evidence type="ECO:0000313" key="2">
    <source>
        <dbReference type="Proteomes" id="UP000713222"/>
    </source>
</evidence>
<reference evidence="1" key="1">
    <citation type="submission" date="2018-10" db="EMBL/GenBank/DDBJ databases">
        <title>Iterative Subtractive Binning of Freshwater Chronoseries Metagenomes Recovers Nearly Complete Genomes from over Four Hundred Novel Species.</title>
        <authorList>
            <person name="Rodriguez-R L.M."/>
            <person name="Tsementzi D."/>
            <person name="Luo C."/>
            <person name="Konstantinidis K.T."/>
        </authorList>
    </citation>
    <scope>NUCLEOTIDE SEQUENCE</scope>
    <source>
        <strain evidence="1">WB7_6_001</strain>
    </source>
</reference>
<proteinExistence type="predicted"/>
<organism evidence="1 2">
    <name type="scientific">Candidatus Fonsibacter lacus</name>
    <dbReference type="NCBI Taxonomy" id="2576439"/>
    <lineage>
        <taxon>Bacteria</taxon>
        <taxon>Pseudomonadati</taxon>
        <taxon>Pseudomonadota</taxon>
        <taxon>Alphaproteobacteria</taxon>
        <taxon>Candidatus Pelagibacterales</taxon>
        <taxon>Candidatus Pelagibacterales incertae sedis</taxon>
        <taxon>Candidatus Fonsibacter</taxon>
    </lineage>
</organism>
<dbReference type="AlphaFoldDB" id="A0A964UY02"/>
<accession>A0A964UY02</accession>
<dbReference type="EMBL" id="RGET01000019">
    <property type="protein sequence ID" value="NBN87860.1"/>
    <property type="molecule type" value="Genomic_DNA"/>
</dbReference>
<gene>
    <name evidence="1" type="ORF">EBV32_02060</name>
</gene>
<sequence length="75" mass="9134">MVKEVDVDRLKEEKNRILDEIKTIDKSVSYAEFLKLKNEYAKIHNKIRYYTNEEFRKKSNNYSKDYNNKRVVNVS</sequence>
<name>A0A964UY02_9PROT</name>
<evidence type="ECO:0000313" key="1">
    <source>
        <dbReference type="EMBL" id="NBN87860.1"/>
    </source>
</evidence>
<dbReference type="Proteomes" id="UP000713222">
    <property type="component" value="Unassembled WGS sequence"/>
</dbReference>
<protein>
    <submittedName>
        <fullName evidence="1">Uncharacterized protein</fullName>
    </submittedName>
</protein>